<sequence>MVNVTDRIKTLAIMQLRSLYPDNNQYQIYNKPVKQDLKLPAFLVRIINVHQERSMKNQAIRTYSFSIVYLPSTDEIDDECLNVLEVIQNNFKYLADSFQIHEIEGEIVNETLMINFQVKARLYDSQEEAKMKTLEGVGFDTNNDF</sequence>
<dbReference type="InterPro" id="IPR049254">
    <property type="entry name" value="Phage_tail_terminator"/>
</dbReference>
<dbReference type="Pfam" id="PF20765">
    <property type="entry name" value="Phage_tail_terminator_8"/>
    <property type="match status" value="1"/>
</dbReference>
<dbReference type="EMBL" id="SZPT01000001">
    <property type="protein sequence ID" value="TKI49857.1"/>
    <property type="molecule type" value="Genomic_DNA"/>
</dbReference>
<evidence type="ECO:0000313" key="2">
    <source>
        <dbReference type="Proteomes" id="UP000308330"/>
    </source>
</evidence>
<reference evidence="1 2" key="1">
    <citation type="submission" date="2019-04" db="EMBL/GenBank/DDBJ databases">
        <title>Lysinibacillus genome sequencing.</title>
        <authorList>
            <person name="Dunlap C."/>
        </authorList>
    </citation>
    <scope>NUCLEOTIDE SEQUENCE [LARGE SCALE GENOMIC DNA]</scope>
    <source>
        <strain evidence="1 2">KCTC 33042</strain>
    </source>
</reference>
<proteinExistence type="predicted"/>
<name>A0ABY2T1Z9_9BACI</name>
<accession>A0ABY2T1Z9</accession>
<protein>
    <recommendedName>
        <fullName evidence="3">DUF3168 domain-containing protein</fullName>
    </recommendedName>
</protein>
<organism evidence="1 2">
    <name type="scientific">Lysinibacillus tabacifolii</name>
    <dbReference type="NCBI Taxonomy" id="1173107"/>
    <lineage>
        <taxon>Bacteria</taxon>
        <taxon>Bacillati</taxon>
        <taxon>Bacillota</taxon>
        <taxon>Bacilli</taxon>
        <taxon>Bacillales</taxon>
        <taxon>Bacillaceae</taxon>
        <taxon>Lysinibacillus</taxon>
    </lineage>
</organism>
<evidence type="ECO:0008006" key="3">
    <source>
        <dbReference type="Google" id="ProtNLM"/>
    </source>
</evidence>
<gene>
    <name evidence="1" type="ORF">FC748_01135</name>
</gene>
<keyword evidence="2" id="KW-1185">Reference proteome</keyword>
<dbReference type="RefSeq" id="WP_108029914.1">
    <property type="nucleotide sequence ID" value="NZ_PYUE01000002.1"/>
</dbReference>
<comment type="caution">
    <text evidence="1">The sequence shown here is derived from an EMBL/GenBank/DDBJ whole genome shotgun (WGS) entry which is preliminary data.</text>
</comment>
<evidence type="ECO:0000313" key="1">
    <source>
        <dbReference type="EMBL" id="TKI49857.1"/>
    </source>
</evidence>
<dbReference type="Proteomes" id="UP000308330">
    <property type="component" value="Unassembled WGS sequence"/>
</dbReference>